<dbReference type="GO" id="GO:0004792">
    <property type="term" value="F:thiosulfate-cyanide sulfurtransferase activity"/>
    <property type="evidence" value="ECO:0007669"/>
    <property type="project" value="InterPro"/>
</dbReference>
<protein>
    <submittedName>
        <fullName evidence="2">Rhodanese-related sulfurtransferase</fullName>
    </submittedName>
</protein>
<dbReference type="AlphaFoldDB" id="W4HE09"/>
<dbReference type="PANTHER" id="PTHR44086:SF10">
    <property type="entry name" value="THIOSULFATE SULFURTRANSFERASE_RHODANESE-LIKE DOMAIN-CONTAINING PROTEIN 3"/>
    <property type="match status" value="1"/>
</dbReference>
<dbReference type="SMART" id="SM00450">
    <property type="entry name" value="RHOD"/>
    <property type="match status" value="1"/>
</dbReference>
<accession>W4HE09</accession>
<dbReference type="RefSeq" id="WP_043847098.1">
    <property type="nucleotide sequence ID" value="NZ_AQQW01000020.1"/>
</dbReference>
<dbReference type="InterPro" id="IPR001763">
    <property type="entry name" value="Rhodanese-like_dom"/>
</dbReference>
<keyword evidence="2" id="KW-0808">Transferase</keyword>
<dbReference type="PROSITE" id="PS00380">
    <property type="entry name" value="RHODANESE_1"/>
    <property type="match status" value="1"/>
</dbReference>
<dbReference type="STRING" id="1379903.ATO8_19724"/>
<reference evidence="2 3" key="1">
    <citation type="journal article" date="2014" name="Antonie Van Leeuwenhoek">
        <title>Roseivivax atlanticus sp. nov., isolated from surface seawater of the Atlantic Ocean.</title>
        <authorList>
            <person name="Li G."/>
            <person name="Lai Q."/>
            <person name="Liu X."/>
            <person name="Sun F."/>
            <person name="Shao Z."/>
        </authorList>
    </citation>
    <scope>NUCLEOTIDE SEQUENCE [LARGE SCALE GENOMIC DNA]</scope>
    <source>
        <strain evidence="2 3">22II-s10s</strain>
    </source>
</reference>
<dbReference type="PROSITE" id="PS50206">
    <property type="entry name" value="RHODANESE_3"/>
    <property type="match status" value="1"/>
</dbReference>
<feature type="domain" description="Rhodanese" evidence="1">
    <location>
        <begin position="24"/>
        <end position="112"/>
    </location>
</feature>
<evidence type="ECO:0000313" key="3">
    <source>
        <dbReference type="Proteomes" id="UP000019063"/>
    </source>
</evidence>
<dbReference type="InterPro" id="IPR001307">
    <property type="entry name" value="Thiosulphate_STrfase_CS"/>
</dbReference>
<dbReference type="Proteomes" id="UP000019063">
    <property type="component" value="Unassembled WGS sequence"/>
</dbReference>
<sequence length="127" mass="14031">MQTEDLNGATFERWDTEEVRAGLDAGEIVLIDVRTPLEYGLEHIPGALNFPMAFFDPKALPTQDGKRLVLHCGAGLRSERMAKWAAEAGFDRIAHLEGGFAAWKEAKLPYRATEMSTGAPKMVTPEK</sequence>
<name>W4HE09_9RHOB</name>
<evidence type="ECO:0000259" key="1">
    <source>
        <dbReference type="PROSITE" id="PS50206"/>
    </source>
</evidence>
<dbReference type="OrthoDB" id="9807812at2"/>
<dbReference type="eggNOG" id="COG0607">
    <property type="taxonomic scope" value="Bacteria"/>
</dbReference>
<gene>
    <name evidence="2" type="ORF">ATO8_19724</name>
</gene>
<dbReference type="SUPFAM" id="SSF52821">
    <property type="entry name" value="Rhodanese/Cell cycle control phosphatase"/>
    <property type="match status" value="1"/>
</dbReference>
<dbReference type="EMBL" id="AQQW01000020">
    <property type="protein sequence ID" value="ETW10939.1"/>
    <property type="molecule type" value="Genomic_DNA"/>
</dbReference>
<keyword evidence="3" id="KW-1185">Reference proteome</keyword>
<organism evidence="2 3">
    <name type="scientific">Roseivivax marinus</name>
    <dbReference type="NCBI Taxonomy" id="1379903"/>
    <lineage>
        <taxon>Bacteria</taxon>
        <taxon>Pseudomonadati</taxon>
        <taxon>Pseudomonadota</taxon>
        <taxon>Alphaproteobacteria</taxon>
        <taxon>Rhodobacterales</taxon>
        <taxon>Roseobacteraceae</taxon>
        <taxon>Roseivivax</taxon>
    </lineage>
</organism>
<dbReference type="Pfam" id="PF00581">
    <property type="entry name" value="Rhodanese"/>
    <property type="match status" value="1"/>
</dbReference>
<dbReference type="CDD" id="cd00158">
    <property type="entry name" value="RHOD"/>
    <property type="match status" value="1"/>
</dbReference>
<evidence type="ECO:0000313" key="2">
    <source>
        <dbReference type="EMBL" id="ETW10939.1"/>
    </source>
</evidence>
<dbReference type="InterPro" id="IPR036873">
    <property type="entry name" value="Rhodanese-like_dom_sf"/>
</dbReference>
<comment type="caution">
    <text evidence="2">The sequence shown here is derived from an EMBL/GenBank/DDBJ whole genome shotgun (WGS) entry which is preliminary data.</text>
</comment>
<proteinExistence type="predicted"/>
<dbReference type="Gene3D" id="3.40.250.10">
    <property type="entry name" value="Rhodanese-like domain"/>
    <property type="match status" value="1"/>
</dbReference>
<dbReference type="PANTHER" id="PTHR44086">
    <property type="entry name" value="THIOSULFATE SULFURTRANSFERASE RDL2, MITOCHONDRIAL-RELATED"/>
    <property type="match status" value="1"/>
</dbReference>